<evidence type="ECO:0000256" key="2">
    <source>
        <dbReference type="ARBA" id="ARBA00003120"/>
    </source>
</evidence>
<feature type="domain" description="Aminotransferase class V" evidence="12">
    <location>
        <begin position="4"/>
        <end position="371"/>
    </location>
</feature>
<protein>
    <recommendedName>
        <fullName evidence="4">cysteine desulfurase</fullName>
        <ecNumber evidence="4">2.8.1.7</ecNumber>
    </recommendedName>
</protein>
<evidence type="ECO:0000256" key="9">
    <source>
        <dbReference type="ARBA" id="ARBA00023014"/>
    </source>
</evidence>
<dbReference type="AlphaFoldDB" id="A0A5C1QAK8"/>
<keyword evidence="8" id="KW-0408">Iron</keyword>
<evidence type="ECO:0000256" key="1">
    <source>
        <dbReference type="ARBA" id="ARBA00001933"/>
    </source>
</evidence>
<evidence type="ECO:0000256" key="7">
    <source>
        <dbReference type="ARBA" id="ARBA00022898"/>
    </source>
</evidence>
<evidence type="ECO:0000256" key="5">
    <source>
        <dbReference type="ARBA" id="ARBA00022679"/>
    </source>
</evidence>
<dbReference type="RefSeq" id="WP_149567788.1">
    <property type="nucleotide sequence ID" value="NZ_CP035807.1"/>
</dbReference>
<evidence type="ECO:0000256" key="4">
    <source>
        <dbReference type="ARBA" id="ARBA00012239"/>
    </source>
</evidence>
<dbReference type="InterPro" id="IPR020578">
    <property type="entry name" value="Aminotrans_V_PyrdxlP_BS"/>
</dbReference>
<comment type="function">
    <text evidence="2">Catalyzes the removal of elemental sulfur atoms from cysteine to produce alanine. Seems to participate in the biosynthesis of the nitrogenase metalloclusters by providing the inorganic sulfur required for the Fe-S core formation.</text>
</comment>
<name>A0A5C1QAK8_9SPIO</name>
<keyword evidence="5 13" id="KW-0808">Transferase</keyword>
<dbReference type="KEGG" id="sper:EW093_07445"/>
<gene>
    <name evidence="13" type="primary">nifS</name>
    <name evidence="13" type="ORF">EW093_07445</name>
</gene>
<dbReference type="Pfam" id="PF00266">
    <property type="entry name" value="Aminotran_5"/>
    <property type="match status" value="1"/>
</dbReference>
<dbReference type="InterPro" id="IPR015424">
    <property type="entry name" value="PyrdxlP-dep_Trfase"/>
</dbReference>
<comment type="catalytic activity">
    <reaction evidence="10">
        <text>(sulfur carrier)-H + L-cysteine = (sulfur carrier)-SH + L-alanine</text>
        <dbReference type="Rhea" id="RHEA:43892"/>
        <dbReference type="Rhea" id="RHEA-COMP:14737"/>
        <dbReference type="Rhea" id="RHEA-COMP:14739"/>
        <dbReference type="ChEBI" id="CHEBI:29917"/>
        <dbReference type="ChEBI" id="CHEBI:35235"/>
        <dbReference type="ChEBI" id="CHEBI:57972"/>
        <dbReference type="ChEBI" id="CHEBI:64428"/>
        <dbReference type="EC" id="2.8.1.7"/>
    </reaction>
</comment>
<dbReference type="PANTHER" id="PTHR11601">
    <property type="entry name" value="CYSTEINE DESULFURYLASE FAMILY MEMBER"/>
    <property type="match status" value="1"/>
</dbReference>
<evidence type="ECO:0000256" key="11">
    <source>
        <dbReference type="RuleBase" id="RU004504"/>
    </source>
</evidence>
<proteinExistence type="inferred from homology"/>
<dbReference type="PANTHER" id="PTHR11601:SF34">
    <property type="entry name" value="CYSTEINE DESULFURASE"/>
    <property type="match status" value="1"/>
</dbReference>
<evidence type="ECO:0000256" key="6">
    <source>
        <dbReference type="ARBA" id="ARBA00022723"/>
    </source>
</evidence>
<evidence type="ECO:0000256" key="8">
    <source>
        <dbReference type="ARBA" id="ARBA00023004"/>
    </source>
</evidence>
<dbReference type="Gene3D" id="3.40.640.10">
    <property type="entry name" value="Type I PLP-dependent aspartate aminotransferase-like (Major domain)"/>
    <property type="match status" value="1"/>
</dbReference>
<dbReference type="SUPFAM" id="SSF53383">
    <property type="entry name" value="PLP-dependent transferases"/>
    <property type="match status" value="1"/>
</dbReference>
<dbReference type="GO" id="GO:0006534">
    <property type="term" value="P:cysteine metabolic process"/>
    <property type="evidence" value="ECO:0007669"/>
    <property type="project" value="InterPro"/>
</dbReference>
<dbReference type="EC" id="2.8.1.7" evidence="4"/>
<evidence type="ECO:0000256" key="10">
    <source>
        <dbReference type="ARBA" id="ARBA00050776"/>
    </source>
</evidence>
<organism evidence="13 14">
    <name type="scientific">Thiospirochaeta perfilievii</name>
    <dbReference type="NCBI Taxonomy" id="252967"/>
    <lineage>
        <taxon>Bacteria</taxon>
        <taxon>Pseudomonadati</taxon>
        <taxon>Spirochaetota</taxon>
        <taxon>Spirochaetia</taxon>
        <taxon>Spirochaetales</taxon>
        <taxon>Spirochaetaceae</taxon>
        <taxon>Thiospirochaeta</taxon>
    </lineage>
</organism>
<dbReference type="Proteomes" id="UP000323824">
    <property type="component" value="Chromosome"/>
</dbReference>
<dbReference type="EMBL" id="CP035807">
    <property type="protein sequence ID" value="QEN04541.1"/>
    <property type="molecule type" value="Genomic_DNA"/>
</dbReference>
<reference evidence="13 14" key="1">
    <citation type="submission" date="2019-02" db="EMBL/GenBank/DDBJ databases">
        <authorList>
            <person name="Fomenkov A."/>
            <person name="Dubinina G."/>
            <person name="Grabovich M."/>
            <person name="Vincze T."/>
            <person name="Roberts R.J."/>
        </authorList>
    </citation>
    <scope>NUCLEOTIDE SEQUENCE [LARGE SCALE GENOMIC DNA]</scope>
    <source>
        <strain evidence="13 14">P</strain>
    </source>
</reference>
<dbReference type="OrthoDB" id="9808002at2"/>
<dbReference type="PROSITE" id="PS00595">
    <property type="entry name" value="AA_TRANSFER_CLASS_5"/>
    <property type="match status" value="1"/>
</dbReference>
<dbReference type="FunFam" id="3.40.640.10:FF:000084">
    <property type="entry name" value="IscS-like cysteine desulfurase"/>
    <property type="match status" value="1"/>
</dbReference>
<keyword evidence="6" id="KW-0479">Metal-binding</keyword>
<dbReference type="InterPro" id="IPR015421">
    <property type="entry name" value="PyrdxlP-dep_Trfase_major"/>
</dbReference>
<evidence type="ECO:0000259" key="12">
    <source>
        <dbReference type="Pfam" id="PF00266"/>
    </source>
</evidence>
<dbReference type="InterPro" id="IPR015422">
    <property type="entry name" value="PyrdxlP-dep_Trfase_small"/>
</dbReference>
<dbReference type="GO" id="GO:0031071">
    <property type="term" value="F:cysteine desulfurase activity"/>
    <property type="evidence" value="ECO:0007669"/>
    <property type="project" value="UniProtKB-EC"/>
</dbReference>
<dbReference type="InterPro" id="IPR000192">
    <property type="entry name" value="Aminotrans_V_dom"/>
</dbReference>
<dbReference type="Gene3D" id="3.90.1150.10">
    <property type="entry name" value="Aspartate Aminotransferase, domain 1"/>
    <property type="match status" value="1"/>
</dbReference>
<evidence type="ECO:0000313" key="14">
    <source>
        <dbReference type="Proteomes" id="UP000323824"/>
    </source>
</evidence>
<reference evidence="13 14" key="2">
    <citation type="submission" date="2019-09" db="EMBL/GenBank/DDBJ databases">
        <title>Complete Genome Sequence and Methylome Analysis of free living Spirochaetas.</title>
        <authorList>
            <person name="Leshcheva N."/>
            <person name="Mikheeva N."/>
        </authorList>
    </citation>
    <scope>NUCLEOTIDE SEQUENCE [LARGE SCALE GENOMIC DNA]</scope>
    <source>
        <strain evidence="13 14">P</strain>
    </source>
</reference>
<dbReference type="Gene3D" id="1.10.260.50">
    <property type="match status" value="1"/>
</dbReference>
<comment type="similarity">
    <text evidence="3">Belongs to the class-V pyridoxal-phosphate-dependent aminotransferase family. NifS/IscS subfamily.</text>
</comment>
<dbReference type="InterPro" id="IPR017773">
    <property type="entry name" value="Cys_deSase_NifS_proteobacteria"/>
</dbReference>
<keyword evidence="7" id="KW-0663">Pyridoxal phosphate</keyword>
<sequence>MERIYLDNNATTMIDPEVFKVMEPFLKDKFGNPNSLHSFGTEVHKDMIKALDQLYAGINASDESDIIINSCATEGNNTVLKGIYFDFIQNSDKKHIITSQIEHPAVSHTINFLESLGTKVTRLPVSPEGLITPDSLKEAIIKDETALVSIMWANNETGLINPVKELAKIAHENGALFHTDAVQAIGKVKVDVQDTEVDFLTFSAHKFHGPKGVGGLYIRENLELTPLFHGGEQMAGKRAGTVNVPGMVAMGYAMELATSTEALEYENKFVRSLRDRLEDVINSLDDTIVIGDRNYRTPNTILASFKGIEGESFLWDLNQNGIAASTGSACSSEDLEADPTFVAMSIDADLAHTGVRFSLSRFNTEDEIDRVIEVVKKSVKRLREISSTYVKGE</sequence>
<dbReference type="NCBIfam" id="TIGR03403">
    <property type="entry name" value="nifS_epsilon"/>
    <property type="match status" value="1"/>
</dbReference>
<accession>A0A5C1QAK8</accession>
<dbReference type="InterPro" id="IPR016454">
    <property type="entry name" value="Cysteine_dSase"/>
</dbReference>
<dbReference type="GO" id="GO:0046872">
    <property type="term" value="F:metal ion binding"/>
    <property type="evidence" value="ECO:0007669"/>
    <property type="project" value="UniProtKB-KW"/>
</dbReference>
<evidence type="ECO:0000256" key="3">
    <source>
        <dbReference type="ARBA" id="ARBA00006490"/>
    </source>
</evidence>
<dbReference type="PIRSF" id="PIRSF005572">
    <property type="entry name" value="NifS"/>
    <property type="match status" value="1"/>
</dbReference>
<dbReference type="GO" id="GO:0051536">
    <property type="term" value="F:iron-sulfur cluster binding"/>
    <property type="evidence" value="ECO:0007669"/>
    <property type="project" value="UniProtKB-KW"/>
</dbReference>
<keyword evidence="14" id="KW-1185">Reference proteome</keyword>
<evidence type="ECO:0000313" key="13">
    <source>
        <dbReference type="EMBL" id="QEN04541.1"/>
    </source>
</evidence>
<comment type="cofactor">
    <cofactor evidence="1 11">
        <name>pyridoxal 5'-phosphate</name>
        <dbReference type="ChEBI" id="CHEBI:597326"/>
    </cofactor>
</comment>
<keyword evidence="9" id="KW-0411">Iron-sulfur</keyword>